<keyword evidence="2" id="KW-1185">Reference proteome</keyword>
<evidence type="ECO:0000313" key="1">
    <source>
        <dbReference type="EMBL" id="MFC3205368.1"/>
    </source>
</evidence>
<gene>
    <name evidence="1" type="ORF">ACFOHJ_04020</name>
</gene>
<organism evidence="1 2">
    <name type="scientific">Aquamicrobium soli</name>
    <dbReference type="NCBI Taxonomy" id="1811518"/>
    <lineage>
        <taxon>Bacteria</taxon>
        <taxon>Pseudomonadati</taxon>
        <taxon>Pseudomonadota</taxon>
        <taxon>Alphaproteobacteria</taxon>
        <taxon>Hyphomicrobiales</taxon>
        <taxon>Phyllobacteriaceae</taxon>
        <taxon>Aquamicrobium</taxon>
    </lineage>
</organism>
<protein>
    <recommendedName>
        <fullName evidence="3">Twin-arginine translocation signal domain-containing protein</fullName>
    </recommendedName>
</protein>
<comment type="caution">
    <text evidence="1">The sequence shown here is derived from an EMBL/GenBank/DDBJ whole genome shotgun (WGS) entry which is preliminary data.</text>
</comment>
<dbReference type="Proteomes" id="UP001595583">
    <property type="component" value="Unassembled WGS sequence"/>
</dbReference>
<sequence length="168" mass="18842">MADSDNITTLSVVTRRRLLSGASMLATGWQLAASSHDNGGGDRSGDPVVAIWHKWQAAHQETQRLCRKQEQLERKLIEMAANIRLQAYRDFTDHEFDYSAARHAEREMGHQEEHLLKLLSSTPATSIAGVIAKLDAILIEGQPSKNDAEFPWPQIRSVLQDIIRLSQC</sequence>
<dbReference type="EMBL" id="JBHRTK010000004">
    <property type="protein sequence ID" value="MFC3205368.1"/>
    <property type="molecule type" value="Genomic_DNA"/>
</dbReference>
<accession>A0ABV7K4V1</accession>
<proteinExistence type="predicted"/>
<evidence type="ECO:0008006" key="3">
    <source>
        <dbReference type="Google" id="ProtNLM"/>
    </source>
</evidence>
<name>A0ABV7K4V1_9HYPH</name>
<dbReference type="RefSeq" id="WP_378218777.1">
    <property type="nucleotide sequence ID" value="NZ_JBHRTK010000004.1"/>
</dbReference>
<evidence type="ECO:0000313" key="2">
    <source>
        <dbReference type="Proteomes" id="UP001595583"/>
    </source>
</evidence>
<reference evidence="2" key="1">
    <citation type="journal article" date="2019" name="Int. J. Syst. Evol. Microbiol.">
        <title>The Global Catalogue of Microorganisms (GCM) 10K type strain sequencing project: providing services to taxonomists for standard genome sequencing and annotation.</title>
        <authorList>
            <consortium name="The Broad Institute Genomics Platform"/>
            <consortium name="The Broad Institute Genome Sequencing Center for Infectious Disease"/>
            <person name="Wu L."/>
            <person name="Ma J."/>
        </authorList>
    </citation>
    <scope>NUCLEOTIDE SEQUENCE [LARGE SCALE GENOMIC DNA]</scope>
    <source>
        <strain evidence="2">KCTC 52165</strain>
    </source>
</reference>